<dbReference type="AlphaFoldDB" id="A0A172UQF2"/>
<organism evidence="2 3">
    <name type="scientific">Mycobacterium adipatum</name>
    <dbReference type="NCBI Taxonomy" id="1682113"/>
    <lineage>
        <taxon>Bacteria</taxon>
        <taxon>Bacillati</taxon>
        <taxon>Actinomycetota</taxon>
        <taxon>Actinomycetes</taxon>
        <taxon>Mycobacteriales</taxon>
        <taxon>Mycobacteriaceae</taxon>
        <taxon>Mycobacterium</taxon>
    </lineage>
</organism>
<feature type="transmembrane region" description="Helical" evidence="1">
    <location>
        <begin position="31"/>
        <end position="48"/>
    </location>
</feature>
<keyword evidence="1" id="KW-1133">Transmembrane helix</keyword>
<proteinExistence type="predicted"/>
<accession>A0A172UQF2</accession>
<protein>
    <submittedName>
        <fullName evidence="2">Uncharacterized protein</fullName>
    </submittedName>
</protein>
<reference evidence="2 3" key="1">
    <citation type="submission" date="2016-05" db="EMBL/GenBank/DDBJ databases">
        <title>Complete genome sequence of a phthalic acid esters degrading Mycobacterium sp. YC-RL4.</title>
        <authorList>
            <person name="Ren L."/>
            <person name="Fan S."/>
            <person name="Ruth N."/>
            <person name="Jia Y."/>
            <person name="Wang J."/>
            <person name="Qiao C."/>
        </authorList>
    </citation>
    <scope>NUCLEOTIDE SEQUENCE [LARGE SCALE GENOMIC DNA]</scope>
    <source>
        <strain evidence="2 3">YC-RL4</strain>
    </source>
</reference>
<feature type="transmembrane region" description="Helical" evidence="1">
    <location>
        <begin position="83"/>
        <end position="105"/>
    </location>
</feature>
<dbReference type="RefSeq" id="WP_067998547.1">
    <property type="nucleotide sequence ID" value="NZ_CP015596.1"/>
</dbReference>
<evidence type="ECO:0000256" key="1">
    <source>
        <dbReference type="SAM" id="Phobius"/>
    </source>
</evidence>
<dbReference type="OrthoDB" id="4751223at2"/>
<feature type="transmembrane region" description="Helical" evidence="1">
    <location>
        <begin position="117"/>
        <end position="139"/>
    </location>
</feature>
<name>A0A172UQF2_9MYCO</name>
<dbReference type="KEGG" id="madi:A7U43_19510"/>
<evidence type="ECO:0000313" key="3">
    <source>
        <dbReference type="Proteomes" id="UP000077143"/>
    </source>
</evidence>
<keyword evidence="1" id="KW-0812">Transmembrane</keyword>
<sequence length="149" mass="16068">MRRDTTIEDTLRSIENRVMGDVWLGATRRHGGRMLAIALGFTAVAGWFDADRGVHKVALVACTLFATTAMISLVALQRRRFAWSCAAVYAGAVATVAGLGAFWWYRTAHVDAMPLTTLLGSVISAALTVGWLTVVTTPLGRSQPDMRSA</sequence>
<keyword evidence="3" id="KW-1185">Reference proteome</keyword>
<feature type="transmembrane region" description="Helical" evidence="1">
    <location>
        <begin position="54"/>
        <end position="76"/>
    </location>
</feature>
<keyword evidence="1" id="KW-0472">Membrane</keyword>
<dbReference type="STRING" id="1682113.A7U43_19510"/>
<dbReference type="Proteomes" id="UP000077143">
    <property type="component" value="Chromosome"/>
</dbReference>
<evidence type="ECO:0000313" key="2">
    <source>
        <dbReference type="EMBL" id="ANE81178.1"/>
    </source>
</evidence>
<gene>
    <name evidence="2" type="ORF">A7U43_19510</name>
</gene>
<dbReference type="EMBL" id="CP015596">
    <property type="protein sequence ID" value="ANE81178.1"/>
    <property type="molecule type" value="Genomic_DNA"/>
</dbReference>